<keyword evidence="5" id="KW-1185">Reference proteome</keyword>
<keyword evidence="1" id="KW-0554">One-carbon metabolism</keyword>
<dbReference type="SUPFAM" id="SSF51735">
    <property type="entry name" value="NAD(P)-binding Rossmann-fold domains"/>
    <property type="match status" value="1"/>
</dbReference>
<dbReference type="Pfam" id="PF02882">
    <property type="entry name" value="THF_DHG_CYH_C"/>
    <property type="match status" value="1"/>
</dbReference>
<dbReference type="OrthoDB" id="41403at2759"/>
<dbReference type="GO" id="GO:0006730">
    <property type="term" value="P:one-carbon metabolic process"/>
    <property type="evidence" value="ECO:0007669"/>
    <property type="project" value="UniProtKB-KW"/>
</dbReference>
<evidence type="ECO:0000259" key="3">
    <source>
        <dbReference type="Pfam" id="PF02882"/>
    </source>
</evidence>
<dbReference type="PANTHER" id="PTHR48099:SF3">
    <property type="entry name" value="METHYLENETETRAHYDROFOLATE DEHYDROGENASE [NAD(+)]"/>
    <property type="match status" value="1"/>
</dbReference>
<evidence type="ECO:0000313" key="4">
    <source>
        <dbReference type="EMBL" id="KAH7377126.1"/>
    </source>
</evidence>
<dbReference type="SUPFAM" id="SSF53223">
    <property type="entry name" value="Aminoacid dehydrogenase-like, N-terminal domain"/>
    <property type="match status" value="1"/>
</dbReference>
<dbReference type="Proteomes" id="UP000813385">
    <property type="component" value="Unassembled WGS sequence"/>
</dbReference>
<reference evidence="4" key="1">
    <citation type="journal article" date="2021" name="Nat. Commun.">
        <title>Genetic determinants of endophytism in the Arabidopsis root mycobiome.</title>
        <authorList>
            <person name="Mesny F."/>
            <person name="Miyauchi S."/>
            <person name="Thiergart T."/>
            <person name="Pickel B."/>
            <person name="Atanasova L."/>
            <person name="Karlsson M."/>
            <person name="Huettel B."/>
            <person name="Barry K.W."/>
            <person name="Haridas S."/>
            <person name="Chen C."/>
            <person name="Bauer D."/>
            <person name="Andreopoulos W."/>
            <person name="Pangilinan J."/>
            <person name="LaButti K."/>
            <person name="Riley R."/>
            <person name="Lipzen A."/>
            <person name="Clum A."/>
            <person name="Drula E."/>
            <person name="Henrissat B."/>
            <person name="Kohler A."/>
            <person name="Grigoriev I.V."/>
            <person name="Martin F.M."/>
            <person name="Hacquard S."/>
        </authorList>
    </citation>
    <scope>NUCLEOTIDE SEQUENCE</scope>
    <source>
        <strain evidence="4">MPI-CAGE-AT-0016</strain>
    </source>
</reference>
<dbReference type="Pfam" id="PF00763">
    <property type="entry name" value="THF_DHG_CYH"/>
    <property type="match status" value="1"/>
</dbReference>
<protein>
    <recommendedName>
        <fullName evidence="6">Methylenetetrahydrofolate dehydrogenase</fullName>
    </recommendedName>
</protein>
<evidence type="ECO:0000256" key="1">
    <source>
        <dbReference type="ARBA" id="ARBA00022563"/>
    </source>
</evidence>
<sequence>MDSVPKTSSSPSSTRHRIVVRSADAAESIIREARAALGQAREPCGRRPSLLGLLANEEPSTLAYVKFTRKVFQANGFQFSLQSTTGLSLERQIEEANMNDDIDGILVYYPARHNRAMTDRYYQRLVAPGKDVEGLCSEHMQAFYHEYLQLSPSLHHQAILPCTALAVCRLLESSGVYSSTSWGERLSRKTITVINRSNVVGKPLAALLVSEGATVFSVDPTGAAQVLKQRIGRSGRRYQVTDLPGCDLEACLRVSDAILSGVYDRSFQIPTELVKVGAACVDFSSVENFEKSTITLRASMYAYSIGQVVVAALFENFTRLLLNKERLGCRCKDDLCRWALAAGGSDNDVRFSGRDENVTECCASRPGEQEQTG</sequence>
<dbReference type="InterPro" id="IPR020631">
    <property type="entry name" value="THF_DH/CycHdrlase_NAD-bd_dom"/>
</dbReference>
<evidence type="ECO:0000259" key="2">
    <source>
        <dbReference type="Pfam" id="PF00763"/>
    </source>
</evidence>
<dbReference type="Gene3D" id="3.40.50.720">
    <property type="entry name" value="NAD(P)-binding Rossmann-like Domain"/>
    <property type="match status" value="1"/>
</dbReference>
<dbReference type="InterPro" id="IPR020630">
    <property type="entry name" value="THF_DH/CycHdrlase_cat_dom"/>
</dbReference>
<dbReference type="EMBL" id="JAGPXD010000001">
    <property type="protein sequence ID" value="KAH7377126.1"/>
    <property type="molecule type" value="Genomic_DNA"/>
</dbReference>
<dbReference type="GO" id="GO:0004487">
    <property type="term" value="F:methylenetetrahydrofolate dehydrogenase (NAD+) activity"/>
    <property type="evidence" value="ECO:0007669"/>
    <property type="project" value="TreeGrafter"/>
</dbReference>
<dbReference type="PRINTS" id="PR00085">
    <property type="entry name" value="THFDHDRGNASE"/>
</dbReference>
<dbReference type="GO" id="GO:0004488">
    <property type="term" value="F:methylenetetrahydrofolate dehydrogenase (NADP+) activity"/>
    <property type="evidence" value="ECO:0007669"/>
    <property type="project" value="InterPro"/>
</dbReference>
<dbReference type="Gene3D" id="3.40.50.10860">
    <property type="entry name" value="Leucine Dehydrogenase, chain A, domain 1"/>
    <property type="match status" value="1"/>
</dbReference>
<gene>
    <name evidence="4" type="ORF">B0T11DRAFT_347482</name>
</gene>
<evidence type="ECO:0000313" key="5">
    <source>
        <dbReference type="Proteomes" id="UP000813385"/>
    </source>
</evidence>
<name>A0A8K0TWI7_9PEZI</name>
<dbReference type="PANTHER" id="PTHR48099">
    <property type="entry name" value="C-1-TETRAHYDROFOLATE SYNTHASE, CYTOPLASMIC-RELATED"/>
    <property type="match status" value="1"/>
</dbReference>
<organism evidence="4 5">
    <name type="scientific">Plectosphaerella cucumerina</name>
    <dbReference type="NCBI Taxonomy" id="40658"/>
    <lineage>
        <taxon>Eukaryota</taxon>
        <taxon>Fungi</taxon>
        <taxon>Dikarya</taxon>
        <taxon>Ascomycota</taxon>
        <taxon>Pezizomycotina</taxon>
        <taxon>Sordariomycetes</taxon>
        <taxon>Hypocreomycetidae</taxon>
        <taxon>Glomerellales</taxon>
        <taxon>Plectosphaerellaceae</taxon>
        <taxon>Plectosphaerella</taxon>
    </lineage>
</organism>
<comment type="caution">
    <text evidence="4">The sequence shown here is derived from an EMBL/GenBank/DDBJ whole genome shotgun (WGS) entry which is preliminary data.</text>
</comment>
<dbReference type="InterPro" id="IPR046346">
    <property type="entry name" value="Aminoacid_DH-like_N_sf"/>
</dbReference>
<accession>A0A8K0TWI7</accession>
<dbReference type="GO" id="GO:0009113">
    <property type="term" value="P:purine nucleobase biosynthetic process"/>
    <property type="evidence" value="ECO:0007669"/>
    <property type="project" value="TreeGrafter"/>
</dbReference>
<dbReference type="AlphaFoldDB" id="A0A8K0TWI7"/>
<feature type="domain" description="Tetrahydrofolate dehydrogenase/cyclohydrolase catalytic" evidence="2">
    <location>
        <begin position="25"/>
        <end position="133"/>
    </location>
</feature>
<dbReference type="InterPro" id="IPR036291">
    <property type="entry name" value="NAD(P)-bd_dom_sf"/>
</dbReference>
<dbReference type="InterPro" id="IPR000672">
    <property type="entry name" value="THF_DH/CycHdrlase"/>
</dbReference>
<evidence type="ECO:0008006" key="6">
    <source>
        <dbReference type="Google" id="ProtNLM"/>
    </source>
</evidence>
<feature type="domain" description="Tetrahydrofolate dehydrogenase/cyclohydrolase NAD(P)-binding" evidence="3">
    <location>
        <begin position="161"/>
        <end position="219"/>
    </location>
</feature>
<dbReference type="GO" id="GO:0005829">
    <property type="term" value="C:cytosol"/>
    <property type="evidence" value="ECO:0007669"/>
    <property type="project" value="TreeGrafter"/>
</dbReference>
<proteinExistence type="predicted"/>